<dbReference type="GO" id="GO:0005886">
    <property type="term" value="C:plasma membrane"/>
    <property type="evidence" value="ECO:0007669"/>
    <property type="project" value="UniProtKB-SubCell"/>
</dbReference>
<dbReference type="SUPFAM" id="SSF63712">
    <property type="entry name" value="Nicotinic receptor ligand binding domain-like"/>
    <property type="match status" value="1"/>
</dbReference>
<dbReference type="PRINTS" id="PR00253">
    <property type="entry name" value="GABAARECEPTR"/>
</dbReference>
<dbReference type="Gene3D" id="2.70.170.10">
    <property type="entry name" value="Neurotransmitter-gated ion-channel ligand-binding domain"/>
    <property type="match status" value="1"/>
</dbReference>
<dbReference type="STRING" id="158441.A0A226D2F5"/>
<dbReference type="InterPro" id="IPR038050">
    <property type="entry name" value="Neuro_actylchol_rec"/>
</dbReference>
<keyword evidence="3" id="KW-0813">Transport</keyword>
<keyword evidence="9" id="KW-0472">Membrane</keyword>
<dbReference type="EMBL" id="LNIX01000042">
    <property type="protein sequence ID" value="OXA39008.1"/>
    <property type="molecule type" value="Genomic_DNA"/>
</dbReference>
<dbReference type="Proteomes" id="UP000198287">
    <property type="component" value="Unassembled WGS sequence"/>
</dbReference>
<dbReference type="Pfam" id="PF02931">
    <property type="entry name" value="Neur_chan_LBD"/>
    <property type="match status" value="1"/>
</dbReference>
<dbReference type="InterPro" id="IPR006202">
    <property type="entry name" value="Neur_chan_lig-bd"/>
</dbReference>
<gene>
    <name evidence="12" type="ORF">Fcan01_26253</name>
</gene>
<dbReference type="GO" id="GO:0004888">
    <property type="term" value="F:transmembrane signaling receptor activity"/>
    <property type="evidence" value="ECO:0007669"/>
    <property type="project" value="InterPro"/>
</dbReference>
<comment type="subcellular location">
    <subcellularLocation>
        <location evidence="2">Cell membrane</location>
    </subcellularLocation>
    <subcellularLocation>
        <location evidence="1">Membrane</location>
        <topology evidence="1">Multi-pass membrane protein</topology>
    </subcellularLocation>
</comment>
<evidence type="ECO:0000256" key="5">
    <source>
        <dbReference type="ARBA" id="ARBA00022692"/>
    </source>
</evidence>
<keyword evidence="5" id="KW-0812">Transmembrane</keyword>
<keyword evidence="10" id="KW-0407">Ion channel</keyword>
<evidence type="ECO:0000256" key="8">
    <source>
        <dbReference type="ARBA" id="ARBA00023065"/>
    </source>
</evidence>
<dbReference type="AlphaFoldDB" id="A0A226D2F5"/>
<evidence type="ECO:0000256" key="9">
    <source>
        <dbReference type="ARBA" id="ARBA00023136"/>
    </source>
</evidence>
<keyword evidence="8" id="KW-0406">Ion transport</keyword>
<comment type="caution">
    <text evidence="12">The sequence shown here is derived from an EMBL/GenBank/DDBJ whole genome shotgun (WGS) entry which is preliminary data.</text>
</comment>
<evidence type="ECO:0000259" key="11">
    <source>
        <dbReference type="Pfam" id="PF02931"/>
    </source>
</evidence>
<evidence type="ECO:0000256" key="7">
    <source>
        <dbReference type="ARBA" id="ARBA00022989"/>
    </source>
</evidence>
<keyword evidence="6" id="KW-0732">Signal</keyword>
<dbReference type="OrthoDB" id="442503at2759"/>
<dbReference type="OMA" id="SCETEAF"/>
<evidence type="ECO:0000256" key="1">
    <source>
        <dbReference type="ARBA" id="ARBA00004141"/>
    </source>
</evidence>
<dbReference type="GO" id="GO:0005230">
    <property type="term" value="F:extracellular ligand-gated monoatomic ion channel activity"/>
    <property type="evidence" value="ECO:0007669"/>
    <property type="project" value="InterPro"/>
</dbReference>
<dbReference type="PANTHER" id="PTHR18945">
    <property type="entry name" value="NEUROTRANSMITTER GATED ION CHANNEL"/>
    <property type="match status" value="1"/>
</dbReference>
<keyword evidence="4" id="KW-1003">Cell membrane</keyword>
<sequence length="456" mass="51965">MRQPLVTVLFAVVAAFTWTGFQFSEAAFINLKVYENEWLRKVLTEPLNNVHVRPTVMNTSEPIEISVSLVVRNFEVINAKEQEYTVQITLRQEWEDDRLAYAKFNPVQLRQIKYLTLVEPDKIWTPDTFFKNEKRSSIHNIMKPNNFARIFSNGTVRLETRISLTLACPMNLRYFPFEHTTCNMQIASYGFARDDLIYKWRPQPPPITIRSGAAYPQEFVFDSITSNYCDAQSGNGGVFSCLLAEFHFRRNHFYYLKQNFIPLTNLVIVSWFSFLLDYRRTLLLRALLCMLTYSTAFSLLGNVAKDLPRTRTTALDWWNGISLTFIFAALVELVFVHYVTTVSGSSGNGGDDSIGSVKSSKRNSAFDSTVEMEMIARGKLGEGGSSGMSTSVNIEPENVEVAAGERKKSVEIQTTTHWTSKVNPDKIERWIKVLYPAVFAGFNLIFWLVCSNSGGH</sequence>
<dbReference type="Gene3D" id="1.20.58.390">
    <property type="entry name" value="Neurotransmitter-gated ion-channel transmembrane domain"/>
    <property type="match status" value="1"/>
</dbReference>
<protein>
    <submittedName>
        <fullName evidence="12">Glutamate-gated chloride channel</fullName>
    </submittedName>
</protein>
<organism evidence="12 13">
    <name type="scientific">Folsomia candida</name>
    <name type="common">Springtail</name>
    <dbReference type="NCBI Taxonomy" id="158441"/>
    <lineage>
        <taxon>Eukaryota</taxon>
        <taxon>Metazoa</taxon>
        <taxon>Ecdysozoa</taxon>
        <taxon>Arthropoda</taxon>
        <taxon>Hexapoda</taxon>
        <taxon>Collembola</taxon>
        <taxon>Entomobryomorpha</taxon>
        <taxon>Isotomoidea</taxon>
        <taxon>Isotomidae</taxon>
        <taxon>Proisotominae</taxon>
        <taxon>Folsomia</taxon>
    </lineage>
</organism>
<evidence type="ECO:0000313" key="12">
    <source>
        <dbReference type="EMBL" id="OXA39008.1"/>
    </source>
</evidence>
<keyword evidence="13" id="KW-1185">Reference proteome</keyword>
<evidence type="ECO:0000256" key="4">
    <source>
        <dbReference type="ARBA" id="ARBA00022475"/>
    </source>
</evidence>
<dbReference type="InterPro" id="IPR036734">
    <property type="entry name" value="Neur_chan_lig-bd_sf"/>
</dbReference>
<dbReference type="InterPro" id="IPR036719">
    <property type="entry name" value="Neuro-gated_channel_TM_sf"/>
</dbReference>
<dbReference type="InterPro" id="IPR006028">
    <property type="entry name" value="GABAA/Glycine_rcpt"/>
</dbReference>
<name>A0A226D2F5_FOLCA</name>
<reference evidence="12 13" key="1">
    <citation type="submission" date="2015-12" db="EMBL/GenBank/DDBJ databases">
        <title>The genome of Folsomia candida.</title>
        <authorList>
            <person name="Faddeeva A."/>
            <person name="Derks M.F."/>
            <person name="Anvar Y."/>
            <person name="Smit S."/>
            <person name="Van Straalen N."/>
            <person name="Roelofs D."/>
        </authorList>
    </citation>
    <scope>NUCLEOTIDE SEQUENCE [LARGE SCALE GENOMIC DNA]</scope>
    <source>
        <strain evidence="12 13">VU population</strain>
        <tissue evidence="12">Whole body</tissue>
    </source>
</reference>
<evidence type="ECO:0000256" key="10">
    <source>
        <dbReference type="ARBA" id="ARBA00023303"/>
    </source>
</evidence>
<dbReference type="SUPFAM" id="SSF90112">
    <property type="entry name" value="Neurotransmitter-gated ion-channel transmembrane pore"/>
    <property type="match status" value="1"/>
</dbReference>
<dbReference type="InterPro" id="IPR006201">
    <property type="entry name" value="Neur_channel"/>
</dbReference>
<evidence type="ECO:0000256" key="2">
    <source>
        <dbReference type="ARBA" id="ARBA00004236"/>
    </source>
</evidence>
<keyword evidence="7" id="KW-1133">Transmembrane helix</keyword>
<evidence type="ECO:0000313" key="13">
    <source>
        <dbReference type="Proteomes" id="UP000198287"/>
    </source>
</evidence>
<evidence type="ECO:0000256" key="6">
    <source>
        <dbReference type="ARBA" id="ARBA00022729"/>
    </source>
</evidence>
<feature type="domain" description="Neurotransmitter-gated ion-channel ligand-binding" evidence="11">
    <location>
        <begin position="41"/>
        <end position="224"/>
    </location>
</feature>
<dbReference type="PRINTS" id="PR00252">
    <property type="entry name" value="NRIONCHANNEL"/>
</dbReference>
<accession>A0A226D2F5</accession>
<proteinExistence type="predicted"/>
<evidence type="ECO:0000256" key="3">
    <source>
        <dbReference type="ARBA" id="ARBA00022448"/>
    </source>
</evidence>